<keyword evidence="3" id="KW-1185">Reference proteome</keyword>
<sequence length="344" mass="37763">MTPPPTSPEGLDLDALDRHLRSEGIARSGDLRAELISGGRSNLTFLVFDDQSKWVLRRPPLHGLTPSAHDMAREYKVISALQNTAVPVPRAVTMRNDDSVLGAPFQMVDYVEGRVVRHTSELEALGDKSDIEACVDALIKVLADLHALDPEEVGLGDFGKSTGYLERQVKRWGGQWELVRREDDERDDDVKRLHTALGETIPAQSRSAIVHGDYRIDNTMLDATDGSKVLAVLDWEMSTLGDPISDAALMCVYRHPMFNLVHADAAWASPLIPPADQLAQRYSVASGQPLDHWEFYMGLAYFKLAIIAAGIAYRGRVGGAPPDFVTMVDDAVAPLIDAGLESLR</sequence>
<evidence type="ECO:0000313" key="3">
    <source>
        <dbReference type="Proteomes" id="UP000053707"/>
    </source>
</evidence>
<reference evidence="2 3" key="1">
    <citation type="submission" date="2016-01" db="EMBL/GenBank/DDBJ databases">
        <authorList>
            <consortium name="TB Trials Study Group"/>
            <person name="Sutton G."/>
            <person name="Brinkac L."/>
            <person name="Sanka R."/>
            <person name="Adams M."/>
            <person name="Lau E.L."/>
            <person name="Macaden R."/>
            <person name="Grewal H.M.S."/>
        </authorList>
    </citation>
    <scope>NUCLEOTIDE SEQUENCE [LARGE SCALE GENOMIC DNA]</scope>
    <source>
        <strain evidence="2 3">IS-1744</strain>
    </source>
</reference>
<dbReference type="AlphaFoldDB" id="A0A101AAM4"/>
<evidence type="ECO:0000259" key="1">
    <source>
        <dbReference type="Pfam" id="PF01636"/>
    </source>
</evidence>
<dbReference type="Pfam" id="PF01636">
    <property type="entry name" value="APH"/>
    <property type="match status" value="1"/>
</dbReference>
<dbReference type="Gene3D" id="3.30.200.20">
    <property type="entry name" value="Phosphorylase Kinase, domain 1"/>
    <property type="match status" value="1"/>
</dbReference>
<protein>
    <submittedName>
        <fullName evidence="2">Acyl-CoA dehydrogenase</fullName>
    </submittedName>
</protein>
<dbReference type="EMBL" id="LQIR01000007">
    <property type="protein sequence ID" value="KUI19254.1"/>
    <property type="molecule type" value="Genomic_DNA"/>
</dbReference>
<gene>
    <name evidence="2" type="ORF">AU192_05650</name>
</gene>
<proteinExistence type="predicted"/>
<dbReference type="Proteomes" id="UP000053707">
    <property type="component" value="Unassembled WGS sequence"/>
</dbReference>
<dbReference type="Gene3D" id="3.90.1200.10">
    <property type="match status" value="1"/>
</dbReference>
<feature type="domain" description="Aminoglycoside phosphotransferase" evidence="1">
    <location>
        <begin position="34"/>
        <end position="254"/>
    </location>
</feature>
<dbReference type="CDD" id="cd05154">
    <property type="entry name" value="ACAD10_11_N-like"/>
    <property type="match status" value="1"/>
</dbReference>
<organism evidence="2 3">
    <name type="scientific">Mycobacterium lehmannii</name>
    <dbReference type="NCBI Taxonomy" id="2048550"/>
    <lineage>
        <taxon>Bacteria</taxon>
        <taxon>Bacillati</taxon>
        <taxon>Actinomycetota</taxon>
        <taxon>Actinomycetes</taxon>
        <taxon>Mycobacteriales</taxon>
        <taxon>Mycobacteriaceae</taxon>
        <taxon>Mycobacterium</taxon>
    </lineage>
</organism>
<evidence type="ECO:0000313" key="2">
    <source>
        <dbReference type="EMBL" id="KUI19254.1"/>
    </source>
</evidence>
<dbReference type="InterPro" id="IPR041726">
    <property type="entry name" value="ACAD10_11_N"/>
</dbReference>
<dbReference type="PANTHER" id="PTHR47829">
    <property type="entry name" value="HYDROLASE, PUTATIVE (AFU_ORTHOLOGUE AFUA_1G12880)-RELATED"/>
    <property type="match status" value="1"/>
</dbReference>
<accession>A0A101AAM4</accession>
<comment type="caution">
    <text evidence="2">The sequence shown here is derived from an EMBL/GenBank/DDBJ whole genome shotgun (WGS) entry which is preliminary data.</text>
</comment>
<dbReference type="SUPFAM" id="SSF56112">
    <property type="entry name" value="Protein kinase-like (PK-like)"/>
    <property type="match status" value="1"/>
</dbReference>
<dbReference type="InterPro" id="IPR052898">
    <property type="entry name" value="ACAD10-like"/>
</dbReference>
<dbReference type="InterPro" id="IPR011009">
    <property type="entry name" value="Kinase-like_dom_sf"/>
</dbReference>
<dbReference type="RefSeq" id="WP_064394845.1">
    <property type="nucleotide sequence ID" value="NZ_LQIR01000007.1"/>
</dbReference>
<dbReference type="InterPro" id="IPR002575">
    <property type="entry name" value="Aminoglycoside_PTrfase"/>
</dbReference>
<name>A0A101AAM4_9MYCO</name>
<dbReference type="PANTHER" id="PTHR47829:SF1">
    <property type="entry name" value="HAD FAMILY PHOSPHATASE"/>
    <property type="match status" value="1"/>
</dbReference>